<comment type="subcellular location">
    <subcellularLocation>
        <location evidence="3">Cytoplasm</location>
        <location evidence="3">Perinuclear region</location>
    </subcellularLocation>
    <subcellularLocation>
        <location evidence="2">Cytoplasmic vesicle</location>
        <location evidence="2">Autophagosome membrane</location>
        <topology evidence="2">Multi-pass membrane protein</topology>
    </subcellularLocation>
    <subcellularLocation>
        <location evidence="1">Endoplasmic reticulum-Golgi intermediate compartment membrane</location>
        <topology evidence="1">Multi-pass membrane protein</topology>
    </subcellularLocation>
</comment>
<evidence type="ECO:0000256" key="3">
    <source>
        <dbReference type="ARBA" id="ARBA00004556"/>
    </source>
</evidence>
<dbReference type="InterPro" id="IPR055432">
    <property type="entry name" value="STING_LBD"/>
</dbReference>
<sequence>MSHQLKDEDERLQFYDNLPNYEMNMGGVQGRVYKHSVYKVLDENGWAHECVVEYATPVLTLYKMSHESTAGFGETERTQQVLLFYRTLQDILERSLECRNRYRLILLLNETEDDPHFLSKSILKHLNQQEREEIFLNLLPQQEMEPPAEVMSRVPTLMISLESPQPLRDPVEVTYE</sequence>
<dbReference type="GO" id="GO:0061507">
    <property type="term" value="F:2',3'-cyclic GMP-AMP binding"/>
    <property type="evidence" value="ECO:0007669"/>
    <property type="project" value="TreeGrafter"/>
</dbReference>
<dbReference type="AlphaFoldDB" id="A0A834EZ95"/>
<evidence type="ECO:0000259" key="5">
    <source>
        <dbReference type="Pfam" id="PF15009"/>
    </source>
</evidence>
<evidence type="ECO:0000313" key="7">
    <source>
        <dbReference type="Proteomes" id="UP000646548"/>
    </source>
</evidence>
<dbReference type="GO" id="GO:0000421">
    <property type="term" value="C:autophagosome membrane"/>
    <property type="evidence" value="ECO:0007669"/>
    <property type="project" value="UniProtKB-SubCell"/>
</dbReference>
<dbReference type="GO" id="GO:0051607">
    <property type="term" value="P:defense response to virus"/>
    <property type="evidence" value="ECO:0007669"/>
    <property type="project" value="TreeGrafter"/>
</dbReference>
<dbReference type="Proteomes" id="UP000646548">
    <property type="component" value="Unassembled WGS sequence"/>
</dbReference>
<evidence type="ECO:0000256" key="2">
    <source>
        <dbReference type="ARBA" id="ARBA00004542"/>
    </source>
</evidence>
<comment type="similarity">
    <text evidence="4">Belongs to the STING family.</text>
</comment>
<gene>
    <name evidence="6" type="ORF">FQA47_016585</name>
</gene>
<proteinExistence type="inferred from homology"/>
<dbReference type="PANTHER" id="PTHR34339:SF1">
    <property type="entry name" value="STIMULATOR OF INTERFERON GENES PROTEIN"/>
    <property type="match status" value="1"/>
</dbReference>
<evidence type="ECO:0000313" key="6">
    <source>
        <dbReference type="EMBL" id="KAF6715306.1"/>
    </source>
</evidence>
<reference evidence="6" key="1">
    <citation type="journal article" name="BMC Genomics">
        <title>Long-read sequencing and de novo genome assembly of marine medaka (Oryzias melastigma).</title>
        <authorList>
            <person name="Liang P."/>
            <person name="Saqib H.S.A."/>
            <person name="Ni X."/>
            <person name="Shen Y."/>
        </authorList>
    </citation>
    <scope>NUCLEOTIDE SEQUENCE</scope>
    <source>
        <strain evidence="6">Bigg-433</strain>
    </source>
</reference>
<dbReference type="PANTHER" id="PTHR34339">
    <property type="entry name" value="STIMULATOR OF INTERFERON GENES PROTEIN"/>
    <property type="match status" value="1"/>
</dbReference>
<dbReference type="GO" id="GO:0032481">
    <property type="term" value="P:positive regulation of type I interferon production"/>
    <property type="evidence" value="ECO:0007669"/>
    <property type="project" value="InterPro"/>
</dbReference>
<feature type="domain" description="STING ligand-binding" evidence="5">
    <location>
        <begin position="2"/>
        <end position="130"/>
    </location>
</feature>
<dbReference type="GO" id="GO:0061709">
    <property type="term" value="P:reticulophagy"/>
    <property type="evidence" value="ECO:0007669"/>
    <property type="project" value="TreeGrafter"/>
</dbReference>
<dbReference type="Gene3D" id="3.40.50.12100">
    <property type="entry name" value="Stimulator of interferon genes protein"/>
    <property type="match status" value="1"/>
</dbReference>
<evidence type="ECO:0000256" key="1">
    <source>
        <dbReference type="ARBA" id="ARBA00004457"/>
    </source>
</evidence>
<organism evidence="6 7">
    <name type="scientific">Oryzias melastigma</name>
    <name type="common">Marine medaka</name>
    <dbReference type="NCBI Taxonomy" id="30732"/>
    <lineage>
        <taxon>Eukaryota</taxon>
        <taxon>Metazoa</taxon>
        <taxon>Chordata</taxon>
        <taxon>Craniata</taxon>
        <taxon>Vertebrata</taxon>
        <taxon>Euteleostomi</taxon>
        <taxon>Actinopterygii</taxon>
        <taxon>Neopterygii</taxon>
        <taxon>Teleostei</taxon>
        <taxon>Neoteleostei</taxon>
        <taxon>Acanthomorphata</taxon>
        <taxon>Ovalentaria</taxon>
        <taxon>Atherinomorphae</taxon>
        <taxon>Beloniformes</taxon>
        <taxon>Adrianichthyidae</taxon>
        <taxon>Oryziinae</taxon>
        <taxon>Oryzias</taxon>
    </lineage>
</organism>
<dbReference type="GO" id="GO:0002218">
    <property type="term" value="P:activation of innate immune response"/>
    <property type="evidence" value="ECO:0007669"/>
    <property type="project" value="InterPro"/>
</dbReference>
<dbReference type="GO" id="GO:0045087">
    <property type="term" value="P:innate immune response"/>
    <property type="evidence" value="ECO:0007669"/>
    <property type="project" value="TreeGrafter"/>
</dbReference>
<dbReference type="GO" id="GO:0005789">
    <property type="term" value="C:endoplasmic reticulum membrane"/>
    <property type="evidence" value="ECO:0007669"/>
    <property type="project" value="TreeGrafter"/>
</dbReference>
<accession>A0A834EZ95</accession>
<evidence type="ECO:0000256" key="4">
    <source>
        <dbReference type="ARBA" id="ARBA00009027"/>
    </source>
</evidence>
<comment type="caution">
    <text evidence="6">The sequence shown here is derived from an EMBL/GenBank/DDBJ whole genome shotgun (WGS) entry which is preliminary data.</text>
</comment>
<protein>
    <submittedName>
        <fullName evidence="6">Stimulator of interferon genes protein</fullName>
    </submittedName>
</protein>
<dbReference type="InterPro" id="IPR029158">
    <property type="entry name" value="STING"/>
</dbReference>
<dbReference type="GO" id="GO:0000045">
    <property type="term" value="P:autophagosome assembly"/>
    <property type="evidence" value="ECO:0007669"/>
    <property type="project" value="TreeGrafter"/>
</dbReference>
<name>A0A834EZ95_ORYME</name>
<dbReference type="GO" id="GO:0048471">
    <property type="term" value="C:perinuclear region of cytoplasm"/>
    <property type="evidence" value="ECO:0007669"/>
    <property type="project" value="UniProtKB-SubCell"/>
</dbReference>
<dbReference type="InterPro" id="IPR038623">
    <property type="entry name" value="STING_C_sf"/>
</dbReference>
<dbReference type="GO" id="GO:0033116">
    <property type="term" value="C:endoplasmic reticulum-Golgi intermediate compartment membrane"/>
    <property type="evidence" value="ECO:0007669"/>
    <property type="project" value="UniProtKB-SubCell"/>
</dbReference>
<dbReference type="Pfam" id="PF15009">
    <property type="entry name" value="STING_LBD"/>
    <property type="match status" value="1"/>
</dbReference>
<dbReference type="GO" id="GO:0016239">
    <property type="term" value="P:positive regulation of macroautophagy"/>
    <property type="evidence" value="ECO:0007669"/>
    <property type="project" value="TreeGrafter"/>
</dbReference>
<dbReference type="FunFam" id="3.40.50.12100:FF:000001">
    <property type="entry name" value="Stimulator of interferon genes protein"/>
    <property type="match status" value="1"/>
</dbReference>
<dbReference type="GO" id="GO:0035438">
    <property type="term" value="F:cyclic-di-GMP binding"/>
    <property type="evidence" value="ECO:0007669"/>
    <property type="project" value="TreeGrafter"/>
</dbReference>
<dbReference type="EMBL" id="WKFB01001113">
    <property type="protein sequence ID" value="KAF6715306.1"/>
    <property type="molecule type" value="Genomic_DNA"/>
</dbReference>